<evidence type="ECO:0000313" key="2">
    <source>
        <dbReference type="EMBL" id="KAJ8955424.1"/>
    </source>
</evidence>
<protein>
    <submittedName>
        <fullName evidence="2">Uncharacterized protein</fullName>
    </submittedName>
</protein>
<evidence type="ECO:0000313" key="3">
    <source>
        <dbReference type="Proteomes" id="UP001162162"/>
    </source>
</evidence>
<dbReference type="Proteomes" id="UP001162162">
    <property type="component" value="Unassembled WGS sequence"/>
</dbReference>
<accession>A0AAV8YWA5</accession>
<dbReference type="EMBL" id="JAPWTK010000038">
    <property type="protein sequence ID" value="KAJ8955424.1"/>
    <property type="molecule type" value="Genomic_DNA"/>
</dbReference>
<proteinExistence type="predicted"/>
<reference evidence="2" key="1">
    <citation type="journal article" date="2023" name="Insect Mol. Biol.">
        <title>Genome sequencing provides insights into the evolution of gene families encoding plant cell wall-degrading enzymes in longhorned beetles.</title>
        <authorList>
            <person name="Shin N.R."/>
            <person name="Okamura Y."/>
            <person name="Kirsch R."/>
            <person name="Pauchet Y."/>
        </authorList>
    </citation>
    <scope>NUCLEOTIDE SEQUENCE</scope>
    <source>
        <strain evidence="2">AMC_N1</strain>
    </source>
</reference>
<evidence type="ECO:0000256" key="1">
    <source>
        <dbReference type="SAM" id="MobiDB-lite"/>
    </source>
</evidence>
<feature type="region of interest" description="Disordered" evidence="1">
    <location>
        <begin position="74"/>
        <end position="107"/>
    </location>
</feature>
<gene>
    <name evidence="2" type="ORF">NQ318_003522</name>
</gene>
<sequence length="107" mass="12479">MYLKAKYIIGKRSTRYDNKHRRREGLPRSLCTYNSNDNLLRRFGQRNVPIIDEMLRGTTRAQCDHGGAIKRCNKCRNDNDDDEDDNDSVNDDDPTNNYLKTGKLRLA</sequence>
<keyword evidence="3" id="KW-1185">Reference proteome</keyword>
<comment type="caution">
    <text evidence="2">The sequence shown here is derived from an EMBL/GenBank/DDBJ whole genome shotgun (WGS) entry which is preliminary data.</text>
</comment>
<organism evidence="2 3">
    <name type="scientific">Aromia moschata</name>
    <dbReference type="NCBI Taxonomy" id="1265417"/>
    <lineage>
        <taxon>Eukaryota</taxon>
        <taxon>Metazoa</taxon>
        <taxon>Ecdysozoa</taxon>
        <taxon>Arthropoda</taxon>
        <taxon>Hexapoda</taxon>
        <taxon>Insecta</taxon>
        <taxon>Pterygota</taxon>
        <taxon>Neoptera</taxon>
        <taxon>Endopterygota</taxon>
        <taxon>Coleoptera</taxon>
        <taxon>Polyphaga</taxon>
        <taxon>Cucujiformia</taxon>
        <taxon>Chrysomeloidea</taxon>
        <taxon>Cerambycidae</taxon>
        <taxon>Cerambycinae</taxon>
        <taxon>Callichromatini</taxon>
        <taxon>Aromia</taxon>
    </lineage>
</organism>
<dbReference type="AlphaFoldDB" id="A0AAV8YWA5"/>
<name>A0AAV8YWA5_9CUCU</name>
<feature type="compositionally biased region" description="Acidic residues" evidence="1">
    <location>
        <begin position="79"/>
        <end position="94"/>
    </location>
</feature>